<organism evidence="4 5">
    <name type="scientific">Coprococcus comes ATCC 27758</name>
    <dbReference type="NCBI Taxonomy" id="470146"/>
    <lineage>
        <taxon>Bacteria</taxon>
        <taxon>Bacillati</taxon>
        <taxon>Bacillota</taxon>
        <taxon>Clostridia</taxon>
        <taxon>Lachnospirales</taxon>
        <taxon>Lachnospiraceae</taxon>
        <taxon>Coprococcus</taxon>
    </lineage>
</organism>
<sequence length="166" mass="19203">MNEKILTVTIPSYNVEAYLEECLESFVNSEVMGDIEVLIVNDGSSDDTAKIAQRYVDKYENTFRLINKKNGGHGSTINTGVREAKGKYFKVVDGDDWVDTRSFIRLVEILKESDADIVASNYTWINHTTRLPEKRQEYPFEKIEYNKLYKFEDIVGKQLLICMQLQ</sequence>
<dbReference type="PANTHER" id="PTHR22916:SF51">
    <property type="entry name" value="GLYCOSYLTRANSFERASE EPSH-RELATED"/>
    <property type="match status" value="1"/>
</dbReference>
<dbReference type="HOGENOM" id="CLU_123920_0_0_9"/>
<dbReference type="GO" id="GO:0016757">
    <property type="term" value="F:glycosyltransferase activity"/>
    <property type="evidence" value="ECO:0007669"/>
    <property type="project" value="UniProtKB-KW"/>
</dbReference>
<reference evidence="4 5" key="2">
    <citation type="submission" date="2009-03" db="EMBL/GenBank/DDBJ databases">
        <title>Draft genome sequence of Coprococcus comes (ATCC 27758).</title>
        <authorList>
            <person name="Sudarsanam P."/>
            <person name="Ley R."/>
            <person name="Guruge J."/>
            <person name="Turnbaugh P.J."/>
            <person name="Mahowald M."/>
            <person name="Liep D."/>
            <person name="Gordon J."/>
        </authorList>
    </citation>
    <scope>NUCLEOTIDE SEQUENCE [LARGE SCALE GENOMIC DNA]</scope>
    <source>
        <strain evidence="4 5">ATCC 27758</strain>
    </source>
</reference>
<evidence type="ECO:0000256" key="2">
    <source>
        <dbReference type="ARBA" id="ARBA00022679"/>
    </source>
</evidence>
<proteinExistence type="predicted"/>
<evidence type="ECO:0000259" key="3">
    <source>
        <dbReference type="Pfam" id="PF00535"/>
    </source>
</evidence>
<reference evidence="4 5" key="1">
    <citation type="submission" date="2009-02" db="EMBL/GenBank/DDBJ databases">
        <authorList>
            <person name="Fulton L."/>
            <person name="Clifton S."/>
            <person name="Fulton B."/>
            <person name="Xu J."/>
            <person name="Minx P."/>
            <person name="Pepin K.H."/>
            <person name="Johnson M."/>
            <person name="Bhonagiri V."/>
            <person name="Nash W.E."/>
            <person name="Mardis E.R."/>
            <person name="Wilson R.K."/>
        </authorList>
    </citation>
    <scope>NUCLEOTIDE SEQUENCE [LARGE SCALE GENOMIC DNA]</scope>
    <source>
        <strain evidence="4 5">ATCC 27758</strain>
    </source>
</reference>
<evidence type="ECO:0000313" key="5">
    <source>
        <dbReference type="Proteomes" id="UP000003793"/>
    </source>
</evidence>
<evidence type="ECO:0000313" key="4">
    <source>
        <dbReference type="EMBL" id="EEG89212.1"/>
    </source>
</evidence>
<protein>
    <submittedName>
        <fullName evidence="4">Glycosyltransferase, group 2 family protein</fullName>
        <ecNumber evidence="4">2.4.-.-</ecNumber>
    </submittedName>
</protein>
<accession>C0BAT8</accession>
<dbReference type="Gene3D" id="3.90.550.10">
    <property type="entry name" value="Spore Coat Polysaccharide Biosynthesis Protein SpsA, Chain A"/>
    <property type="match status" value="1"/>
</dbReference>
<keyword evidence="1 4" id="KW-0328">Glycosyltransferase</keyword>
<dbReference type="InterPro" id="IPR001173">
    <property type="entry name" value="Glyco_trans_2-like"/>
</dbReference>
<evidence type="ECO:0000256" key="1">
    <source>
        <dbReference type="ARBA" id="ARBA00022676"/>
    </source>
</evidence>
<dbReference type="InterPro" id="IPR029044">
    <property type="entry name" value="Nucleotide-diphossugar_trans"/>
</dbReference>
<dbReference type="PANTHER" id="PTHR22916">
    <property type="entry name" value="GLYCOSYLTRANSFERASE"/>
    <property type="match status" value="1"/>
</dbReference>
<name>C0BAT8_9FIRM</name>
<gene>
    <name evidence="4" type="ORF">COPCOM_02191</name>
</gene>
<dbReference type="EC" id="2.4.-.-" evidence="4"/>
<dbReference type="EMBL" id="ABVR01000041">
    <property type="protein sequence ID" value="EEG89212.1"/>
    <property type="molecule type" value="Genomic_DNA"/>
</dbReference>
<dbReference type="SUPFAM" id="SSF53448">
    <property type="entry name" value="Nucleotide-diphospho-sugar transferases"/>
    <property type="match status" value="1"/>
</dbReference>
<comment type="caution">
    <text evidence="4">The sequence shown here is derived from an EMBL/GenBank/DDBJ whole genome shotgun (WGS) entry which is preliminary data.</text>
</comment>
<dbReference type="Pfam" id="PF00535">
    <property type="entry name" value="Glycos_transf_2"/>
    <property type="match status" value="1"/>
</dbReference>
<dbReference type="AlphaFoldDB" id="C0BAT8"/>
<keyword evidence="2 4" id="KW-0808">Transferase</keyword>
<dbReference type="Proteomes" id="UP000003793">
    <property type="component" value="Unassembled WGS sequence"/>
</dbReference>
<dbReference type="CDD" id="cd00761">
    <property type="entry name" value="Glyco_tranf_GTA_type"/>
    <property type="match status" value="1"/>
</dbReference>
<feature type="domain" description="Glycosyltransferase 2-like" evidence="3">
    <location>
        <begin position="7"/>
        <end position="148"/>
    </location>
</feature>